<keyword evidence="1" id="KW-0802">TPR repeat</keyword>
<dbReference type="Proteomes" id="UP000002457">
    <property type="component" value="Chromosome"/>
</dbReference>
<dbReference type="OrthoDB" id="115601at2157"/>
<evidence type="ECO:0000313" key="3">
    <source>
        <dbReference type="Proteomes" id="UP000002457"/>
    </source>
</evidence>
<dbReference type="HOGENOM" id="CLU_2165295_0_0_2"/>
<accession>B8GK81</accession>
<dbReference type="InterPro" id="IPR011990">
    <property type="entry name" value="TPR-like_helical_dom_sf"/>
</dbReference>
<dbReference type="EMBL" id="CP001338">
    <property type="protein sequence ID" value="ACL17152.1"/>
    <property type="molecule type" value="Genomic_DNA"/>
</dbReference>
<name>B8GK81_METPE</name>
<evidence type="ECO:0000256" key="1">
    <source>
        <dbReference type="PROSITE-ProRule" id="PRU00339"/>
    </source>
</evidence>
<dbReference type="GeneID" id="7272521"/>
<dbReference type="Gene3D" id="1.25.40.10">
    <property type="entry name" value="Tetratricopeptide repeat domain"/>
    <property type="match status" value="1"/>
</dbReference>
<dbReference type="RefSeq" id="WP_012618471.1">
    <property type="nucleotide sequence ID" value="NC_011832.1"/>
</dbReference>
<proteinExistence type="predicted"/>
<dbReference type="STRING" id="521011.Mpal_1846"/>
<dbReference type="Pfam" id="PF13414">
    <property type="entry name" value="TPR_11"/>
    <property type="match status" value="1"/>
</dbReference>
<feature type="repeat" description="TPR" evidence="1">
    <location>
        <begin position="60"/>
        <end position="93"/>
    </location>
</feature>
<dbReference type="KEGG" id="mpl:Mpal_1846"/>
<keyword evidence="3" id="KW-1185">Reference proteome</keyword>
<protein>
    <submittedName>
        <fullName evidence="2">Tetratricopeptide TPR_2 repeat protein</fullName>
    </submittedName>
</protein>
<dbReference type="InterPro" id="IPR019734">
    <property type="entry name" value="TPR_rpt"/>
</dbReference>
<dbReference type="AlphaFoldDB" id="B8GK81"/>
<feature type="repeat" description="TPR" evidence="1">
    <location>
        <begin position="26"/>
        <end position="59"/>
    </location>
</feature>
<gene>
    <name evidence="2" type="ordered locus">Mpal_1846</name>
</gene>
<dbReference type="SMART" id="SM00028">
    <property type="entry name" value="TPR"/>
    <property type="match status" value="2"/>
</dbReference>
<organism evidence="2 3">
    <name type="scientific">Methanosphaerula palustris (strain ATCC BAA-1556 / DSM 19958 / E1-9c)</name>
    <dbReference type="NCBI Taxonomy" id="521011"/>
    <lineage>
        <taxon>Archaea</taxon>
        <taxon>Methanobacteriati</taxon>
        <taxon>Methanobacteriota</taxon>
        <taxon>Stenosarchaea group</taxon>
        <taxon>Methanomicrobia</taxon>
        <taxon>Methanomicrobiales</taxon>
        <taxon>Methanoregulaceae</taxon>
        <taxon>Methanosphaerula</taxon>
    </lineage>
</organism>
<dbReference type="eggNOG" id="arCOG03032">
    <property type="taxonomic scope" value="Archaea"/>
</dbReference>
<dbReference type="SUPFAM" id="SSF48452">
    <property type="entry name" value="TPR-like"/>
    <property type="match status" value="1"/>
</dbReference>
<reference evidence="2 3" key="1">
    <citation type="journal article" date="2015" name="Genome Announc.">
        <title>Complete Genome Sequence of Methanosphaerula palustris E1-9CT, a Hydrogenotrophic Methanogen Isolated from a Minerotrophic Fen Peatland.</title>
        <authorList>
            <person name="Cadillo-Quiroz H."/>
            <person name="Browne P."/>
            <person name="Kyrpides N."/>
            <person name="Woyke T."/>
            <person name="Goodwin L."/>
            <person name="Detter C."/>
            <person name="Yavitt J.B."/>
            <person name="Zinder S.H."/>
        </authorList>
    </citation>
    <scope>NUCLEOTIDE SEQUENCE [LARGE SCALE GENOMIC DNA]</scope>
    <source>
        <strain evidence="3">ATCC BAA-1556 / DSM 19958 / E1-9c</strain>
    </source>
</reference>
<sequence length="110" mass="12329" precursor="true">MQTSLVLVCLLMSGILITGCIAMSEADQWNQKGVAYYEKGNIQQASICFSRAYQLDTENSETLYNLGTVYVANKDYSNALWAFNRSIYYDLGNSAKAKSSRDALLRQGYK</sequence>
<dbReference type="PROSITE" id="PS50005">
    <property type="entry name" value="TPR"/>
    <property type="match status" value="2"/>
</dbReference>
<evidence type="ECO:0000313" key="2">
    <source>
        <dbReference type="EMBL" id="ACL17152.1"/>
    </source>
</evidence>